<accession>C6XB31</accession>
<dbReference type="PANTHER" id="PTHR10357">
    <property type="entry name" value="ALPHA-AMYLASE FAMILY MEMBER"/>
    <property type="match status" value="1"/>
</dbReference>
<dbReference type="Pfam" id="PF01636">
    <property type="entry name" value="APH"/>
    <property type="match status" value="1"/>
</dbReference>
<comment type="similarity">
    <text evidence="2">Belongs to the glycosyl hydrolase 13 family. TreS subfamily.</text>
</comment>
<dbReference type="RefSeq" id="WP_015831043.1">
    <property type="nucleotide sequence ID" value="NC_012969.1"/>
</dbReference>
<keyword evidence="6" id="KW-0413">Isomerase</keyword>
<evidence type="ECO:0000256" key="6">
    <source>
        <dbReference type="ARBA" id="ARBA00023235"/>
    </source>
</evidence>
<dbReference type="CAZy" id="GH13">
    <property type="family name" value="Glycoside Hydrolase Family 13"/>
</dbReference>
<dbReference type="Gene3D" id="3.90.400.10">
    <property type="entry name" value="Oligo-1,6-glucosidase, Domain 2"/>
    <property type="match status" value="1"/>
</dbReference>
<reference evidence="10 11" key="2">
    <citation type="journal article" date="2011" name="J. Bacteriol.">
        <title>Genomes of three methylotrophs from a single niche uncover genetic and metabolic divergence of Methylophilaceae.</title>
        <authorList>
            <person name="Lapidus A."/>
            <person name="Clum A."/>
            <person name="Labutti K."/>
            <person name="Kaluzhnaya M.G."/>
            <person name="Lim S."/>
            <person name="Beck D.A."/>
            <person name="Glavina Del Rio T."/>
            <person name="Nolan M."/>
            <person name="Mavromatis K."/>
            <person name="Huntemann M."/>
            <person name="Lucas S."/>
            <person name="Lidstrom M.E."/>
            <person name="Ivanova N."/>
            <person name="Chistoserdova L."/>
        </authorList>
    </citation>
    <scope>NUCLEOTIDE SEQUENCE [LARGE SCALE GENOMIC DNA]</scope>
    <source>
        <strain evidence="10 11">SIP3-4</strain>
    </source>
</reference>
<dbReference type="eggNOG" id="COG3281">
    <property type="taxonomic scope" value="Bacteria"/>
</dbReference>
<evidence type="ECO:0000256" key="4">
    <source>
        <dbReference type="ARBA" id="ARBA00022723"/>
    </source>
</evidence>
<dbReference type="InterPro" id="IPR012811">
    <property type="entry name" value="TreS_maltokin_C_dom"/>
</dbReference>
<evidence type="ECO:0000259" key="9">
    <source>
        <dbReference type="SMART" id="SM00642"/>
    </source>
</evidence>
<evidence type="ECO:0000313" key="11">
    <source>
        <dbReference type="Proteomes" id="UP000002743"/>
    </source>
</evidence>
<evidence type="ECO:0000256" key="7">
    <source>
        <dbReference type="ARBA" id="ARBA00031378"/>
    </source>
</evidence>
<evidence type="ECO:0000256" key="2">
    <source>
        <dbReference type="ARBA" id="ARBA00005496"/>
    </source>
</evidence>
<dbReference type="SMART" id="SM00642">
    <property type="entry name" value="Aamy"/>
    <property type="match status" value="1"/>
</dbReference>
<dbReference type="InterPro" id="IPR045857">
    <property type="entry name" value="O16G_dom_2"/>
</dbReference>
<feature type="region of interest" description="Disordered" evidence="8">
    <location>
        <begin position="1"/>
        <end position="22"/>
    </location>
</feature>
<feature type="region of interest" description="Disordered" evidence="8">
    <location>
        <begin position="513"/>
        <end position="553"/>
    </location>
</feature>
<name>C6XB31_METGS</name>
<reference evidence="11" key="1">
    <citation type="submission" date="2009-07" db="EMBL/GenBank/DDBJ databases">
        <title>Complete sequence of chromosome of Methylovorus sp. SIP3-4.</title>
        <authorList>
            <person name="Lucas S."/>
            <person name="Copeland A."/>
            <person name="Lapidus A."/>
            <person name="Glavina del Rio T."/>
            <person name="Tice H."/>
            <person name="Bruce D."/>
            <person name="Goodwin L."/>
            <person name="Pitluck S."/>
            <person name="Clum A."/>
            <person name="Larimer F."/>
            <person name="Land M."/>
            <person name="Hauser L."/>
            <person name="Kyrpides N."/>
            <person name="Mikhailova N."/>
            <person name="Kayluzhnaya M."/>
            <person name="Chistoserdova L."/>
        </authorList>
    </citation>
    <scope>NUCLEOTIDE SEQUENCE [LARGE SCALE GENOMIC DNA]</scope>
    <source>
        <strain evidence="11">SIP3-4</strain>
    </source>
</reference>
<dbReference type="CDD" id="cd11334">
    <property type="entry name" value="AmyAc_TreS"/>
    <property type="match status" value="1"/>
</dbReference>
<dbReference type="Pfam" id="PF00128">
    <property type="entry name" value="Alpha-amylase"/>
    <property type="match status" value="1"/>
</dbReference>
<dbReference type="InterPro" id="IPR002575">
    <property type="entry name" value="Aminoglycoside_PTrfase"/>
</dbReference>
<protein>
    <recommendedName>
        <fullName evidence="3">maltose alpha-D-glucosyltransferase</fullName>
        <ecNumber evidence="3">5.4.99.16</ecNumber>
    </recommendedName>
    <alternativeName>
        <fullName evidence="7">Maltose alpha-D-glucosyltransferase</fullName>
    </alternativeName>
</protein>
<evidence type="ECO:0000256" key="3">
    <source>
        <dbReference type="ARBA" id="ARBA00012619"/>
    </source>
</evidence>
<dbReference type="Gene3D" id="3.20.20.80">
    <property type="entry name" value="Glycosidases"/>
    <property type="match status" value="1"/>
</dbReference>
<dbReference type="PANTHER" id="PTHR10357:SF219">
    <property type="entry name" value="MALTOSE ALPHA-D-GLUCOSYLTRANSFERASE"/>
    <property type="match status" value="1"/>
</dbReference>
<dbReference type="NCBIfam" id="TIGR02457">
    <property type="entry name" value="TreS_Cterm"/>
    <property type="match status" value="1"/>
</dbReference>
<dbReference type="NCBIfam" id="TIGR02456">
    <property type="entry name" value="treS_nterm"/>
    <property type="match status" value="1"/>
</dbReference>
<dbReference type="Gene3D" id="2.60.40.1180">
    <property type="entry name" value="Golgi alpha-mannosidase II"/>
    <property type="match status" value="1"/>
</dbReference>
<dbReference type="FunFam" id="3.20.20.80:FF:000055">
    <property type="entry name" value="Trehalose synthase"/>
    <property type="match status" value="1"/>
</dbReference>
<dbReference type="eggNOG" id="COG0366">
    <property type="taxonomic scope" value="Bacteria"/>
</dbReference>
<dbReference type="GO" id="GO:0047471">
    <property type="term" value="F:maltose alpha-D-glucosyltransferase activity"/>
    <property type="evidence" value="ECO:0007669"/>
    <property type="project" value="UniProtKB-EC"/>
</dbReference>
<dbReference type="AlphaFoldDB" id="C6XB31"/>
<dbReference type="InterPro" id="IPR012810">
    <property type="entry name" value="TreS/a-amylase_N"/>
</dbReference>
<evidence type="ECO:0000313" key="10">
    <source>
        <dbReference type="EMBL" id="ACT51801.1"/>
    </source>
</evidence>
<evidence type="ECO:0000256" key="1">
    <source>
        <dbReference type="ARBA" id="ARBA00001595"/>
    </source>
</evidence>
<proteinExistence type="inferred from homology"/>
<dbReference type="SUPFAM" id="SSF56112">
    <property type="entry name" value="Protein kinase-like (PK-like)"/>
    <property type="match status" value="1"/>
</dbReference>
<dbReference type="InterPro" id="IPR011009">
    <property type="entry name" value="Kinase-like_dom_sf"/>
</dbReference>
<dbReference type="Pfam" id="PF16657">
    <property type="entry name" value="Malt_amylase_C"/>
    <property type="match status" value="1"/>
</dbReference>
<dbReference type="OrthoDB" id="9805159at2"/>
<keyword evidence="5" id="KW-0106">Calcium</keyword>
<feature type="compositionally biased region" description="Basic and acidic residues" evidence="8">
    <location>
        <begin position="1"/>
        <end position="21"/>
    </location>
</feature>
<dbReference type="STRING" id="582744.Msip34_2564"/>
<comment type="catalytic activity">
    <reaction evidence="1">
        <text>D-maltose = alpha,alpha-trehalose</text>
        <dbReference type="Rhea" id="RHEA:15145"/>
        <dbReference type="ChEBI" id="CHEBI:16551"/>
        <dbReference type="ChEBI" id="CHEBI:17306"/>
        <dbReference type="EC" id="5.4.99.16"/>
    </reaction>
</comment>
<dbReference type="GO" id="GO:0005975">
    <property type="term" value="P:carbohydrate metabolic process"/>
    <property type="evidence" value="ECO:0007669"/>
    <property type="project" value="InterPro"/>
</dbReference>
<dbReference type="InterPro" id="IPR006047">
    <property type="entry name" value="GH13_cat_dom"/>
</dbReference>
<organism evidence="10 11">
    <name type="scientific">Methylovorus glucosotrophus (strain SIP3-4)</name>
    <dbReference type="NCBI Taxonomy" id="582744"/>
    <lineage>
        <taxon>Bacteria</taxon>
        <taxon>Pseudomonadati</taxon>
        <taxon>Pseudomonadota</taxon>
        <taxon>Betaproteobacteria</taxon>
        <taxon>Nitrosomonadales</taxon>
        <taxon>Methylophilaceae</taxon>
        <taxon>Methylovorus</taxon>
    </lineage>
</organism>
<dbReference type="EMBL" id="CP001674">
    <property type="protein sequence ID" value="ACT51801.1"/>
    <property type="molecule type" value="Genomic_DNA"/>
</dbReference>
<keyword evidence="11" id="KW-1185">Reference proteome</keyword>
<dbReference type="GO" id="GO:0046872">
    <property type="term" value="F:metal ion binding"/>
    <property type="evidence" value="ECO:0007669"/>
    <property type="project" value="UniProtKB-KW"/>
</dbReference>
<dbReference type="InterPro" id="IPR013780">
    <property type="entry name" value="Glyco_hydro_b"/>
</dbReference>
<keyword evidence="4" id="KW-0479">Metal-binding</keyword>
<dbReference type="Proteomes" id="UP000002743">
    <property type="component" value="Chromosome"/>
</dbReference>
<dbReference type="KEGG" id="mei:Msip34_2564"/>
<dbReference type="HOGENOM" id="CLU_007635_0_1_4"/>
<sequence length="1199" mass="136399">MPTSKHTDKKTTDKKRTDRRSSALQFTRDPLWYKDAVIYQVHVKSFFDGNNDGIGDFAGLIQKLDYIVSLGVNTLWLLPFYPSPRRDDGYDISDYRGVHPDYGNLFDVKRFIAEAHKHGLRVITELIINHTSDQHPWFQRARQAKPGSAARNFYVWSDTDTAYSQTRIIFTDTEKSNWTWDPVANAFYWHRFFSHQPDLNYDNPRVFNTVMSIMEFWLDLGVDGLRLDAVPYLIEREGTSNENLPETHQILKKIRQFIDQRYPDRMLLAEANMWPEDVQYYFGNNDECHMAFHFPLMPRMYLALAQEDRFPITDILQQTPDIPSDCQWAIFLRNHDELTLEMVTDNERAYMLNFYAADNRARLNVGIRRRLAPLLQRDRRRLELLNSLLLSMPGTPVIYYGDEIGMGDNIHLGDRDGVRTPMQWTPDRNGGFSLTDPARLVLPLNMDTLYGYQAVNVEAQSADPHSLLNWMRRLLAVRKQFYAFGRGSFRLLYPANRKILAYLREYKPQDILEHGSPNTAFDPTADARANSAPPPEKTQGEAKPGETPSDQPASIKALSDEILLCVANVGSTAQAVELDLSEYAGYTPTELMGGEKFPVIGPSPYVLTLAPYDFYWFRLSNEQSPLATPSRLSAVPFIAPEYRTLVLNAGIHDLMQPRLQQRLETEIFPAYLARQRWFASHVDTGKKAAGQAKGPMTVHLQYLSHLPRPDNSAADFLLVSVAASNSDAWFFMPLGIVPEEMSTSTVIQQHVICRVRQGAKVGLLVDAYCMDEFALTLLEQFRHSGQYREGARELRFESTASFDALDFKTSEGKPGLDIRRPHAEQSNSSLIINDLAIVKMVRHFQPGTHPELEMAQRLDELGYHNTPALLGHMAFTNAEGESYTQIVMQAYVHNQGDAWQWTIDRLGIAIQQLNAADIAAQALAPEDTNAMKELQNFAATLGKRLAELHNLLSLPTVHEAFKPQQMGKTDITALKQRIVQQWREAFAGLAHFKADNLADPQLLPDMLGRQKEVFARVEALIDQARGQALTRIHGDFHLGQVLVVGEDVLIIDFEGEPARPLPERRQKDNPLRDVAGLIRSFSYVAAFIEKSELYASSGGSLPRRQILQRYKDISETAFLQSYFDHALPHPLSQPEQSLNAGAYAHASDMALLQLYKLEKVGYEIAYELMHRPSWTEVPLEGLKSLLQELAHDKPHHDEK</sequence>
<dbReference type="SUPFAM" id="SSF51011">
    <property type="entry name" value="Glycosyl hydrolase domain"/>
    <property type="match status" value="1"/>
</dbReference>
<dbReference type="SUPFAM" id="SSF51445">
    <property type="entry name" value="(Trans)glycosidases"/>
    <property type="match status" value="1"/>
</dbReference>
<dbReference type="InterPro" id="IPR017853">
    <property type="entry name" value="GH"/>
</dbReference>
<evidence type="ECO:0000256" key="8">
    <source>
        <dbReference type="SAM" id="MobiDB-lite"/>
    </source>
</evidence>
<dbReference type="InterPro" id="IPR032091">
    <property type="entry name" value="Malt_amylase-like_C"/>
</dbReference>
<evidence type="ECO:0000256" key="5">
    <source>
        <dbReference type="ARBA" id="ARBA00022837"/>
    </source>
</evidence>
<gene>
    <name evidence="10" type="ordered locus">Msip34_2564</name>
</gene>
<dbReference type="Gene3D" id="3.90.1200.10">
    <property type="match status" value="1"/>
</dbReference>
<feature type="domain" description="Glycosyl hydrolase family 13 catalytic" evidence="9">
    <location>
        <begin position="40"/>
        <end position="439"/>
    </location>
</feature>
<dbReference type="EC" id="5.4.99.16" evidence="3"/>